<evidence type="ECO:0000313" key="3">
    <source>
        <dbReference type="Proteomes" id="UP000076580"/>
    </source>
</evidence>
<organism evidence="2 3">
    <name type="scientific">Drechmeria coniospora</name>
    <name type="common">Nematophagous fungus</name>
    <name type="synonym">Meria coniospora</name>
    <dbReference type="NCBI Taxonomy" id="98403"/>
    <lineage>
        <taxon>Eukaryota</taxon>
        <taxon>Fungi</taxon>
        <taxon>Dikarya</taxon>
        <taxon>Ascomycota</taxon>
        <taxon>Pezizomycotina</taxon>
        <taxon>Sordariomycetes</taxon>
        <taxon>Hypocreomycetidae</taxon>
        <taxon>Hypocreales</taxon>
        <taxon>Ophiocordycipitaceae</taxon>
        <taxon>Drechmeria</taxon>
    </lineage>
</organism>
<sequence length="260" mass="27418">MLKEKNGPGKSVKGGRRVETGVRMDGRGRMAEETKPTQAARHVAVGGGTWAPAHLRCFVRVPREWLASGAGPSSNQAMAGGDETRMESFFAAMPSIALYRARPGAVCFRVGASAIGGHGRRGVQGRGASPAAICGLPPCFARRFTAQRSGLARRMARRPPQGRSTAAWPSREHRLAPVLHRALTGTLGFRAVPPCARASSSKQAPAAGCLLVGTECGVRAGDSALPPSVFRGHGTGLRLLVGALYVLVSNNDIYNHHMHT</sequence>
<gene>
    <name evidence="2" type="ORF">DCS_05388</name>
</gene>
<dbReference type="Proteomes" id="UP000076580">
    <property type="component" value="Chromosome 02"/>
</dbReference>
<accession>A0A151GMN6</accession>
<dbReference type="InParanoid" id="A0A151GMN6"/>
<keyword evidence="3" id="KW-1185">Reference proteome</keyword>
<dbReference type="GeneID" id="63718031"/>
<name>A0A151GMN6_DRECN</name>
<evidence type="ECO:0000256" key="1">
    <source>
        <dbReference type="SAM" id="MobiDB-lite"/>
    </source>
</evidence>
<protein>
    <submittedName>
        <fullName evidence="2">Uncharacterized protein</fullName>
    </submittedName>
</protein>
<feature type="region of interest" description="Disordered" evidence="1">
    <location>
        <begin position="1"/>
        <end position="21"/>
    </location>
</feature>
<dbReference type="AlphaFoldDB" id="A0A151GMN6"/>
<evidence type="ECO:0000313" key="2">
    <source>
        <dbReference type="EMBL" id="KYK58375.1"/>
    </source>
</evidence>
<dbReference type="EMBL" id="LAYC01000002">
    <property type="protein sequence ID" value="KYK58375.1"/>
    <property type="molecule type" value="Genomic_DNA"/>
</dbReference>
<comment type="caution">
    <text evidence="2">The sequence shown here is derived from an EMBL/GenBank/DDBJ whole genome shotgun (WGS) entry which is preliminary data.</text>
</comment>
<reference evidence="2 3" key="1">
    <citation type="journal article" date="2016" name="Sci. Rep.">
        <title>Insights into Adaptations to a Near-Obligate Nematode Endoparasitic Lifestyle from the Finished Genome of Drechmeria coniospora.</title>
        <authorList>
            <person name="Zhang L."/>
            <person name="Zhou Z."/>
            <person name="Guo Q."/>
            <person name="Fokkens L."/>
            <person name="Miskei M."/>
            <person name="Pocsi I."/>
            <person name="Zhang W."/>
            <person name="Chen M."/>
            <person name="Wang L."/>
            <person name="Sun Y."/>
            <person name="Donzelli B.G."/>
            <person name="Gibson D.M."/>
            <person name="Nelson D.R."/>
            <person name="Luo J.G."/>
            <person name="Rep M."/>
            <person name="Liu H."/>
            <person name="Yang S."/>
            <person name="Wang J."/>
            <person name="Krasnoff S.B."/>
            <person name="Xu Y."/>
            <person name="Molnar I."/>
            <person name="Lin M."/>
        </authorList>
    </citation>
    <scope>NUCLEOTIDE SEQUENCE [LARGE SCALE GENOMIC DNA]</scope>
    <source>
        <strain evidence="2 3">ARSEF 6962</strain>
    </source>
</reference>
<dbReference type="RefSeq" id="XP_040657727.1">
    <property type="nucleotide sequence ID" value="XM_040802694.1"/>
</dbReference>
<proteinExistence type="predicted"/>